<gene>
    <name evidence="2" type="ORF">AAFF_G00112510</name>
</gene>
<feature type="compositionally biased region" description="Acidic residues" evidence="1">
    <location>
        <begin position="1"/>
        <end position="17"/>
    </location>
</feature>
<keyword evidence="3" id="KW-1185">Reference proteome</keyword>
<dbReference type="EMBL" id="JAINUG010000176">
    <property type="protein sequence ID" value="KAJ8389966.1"/>
    <property type="molecule type" value="Genomic_DNA"/>
</dbReference>
<feature type="region of interest" description="Disordered" evidence="1">
    <location>
        <begin position="1"/>
        <end position="27"/>
    </location>
</feature>
<evidence type="ECO:0000313" key="3">
    <source>
        <dbReference type="Proteomes" id="UP001221898"/>
    </source>
</evidence>
<reference evidence="2" key="1">
    <citation type="journal article" date="2023" name="Science">
        <title>Genome structures resolve the early diversification of teleost fishes.</title>
        <authorList>
            <person name="Parey E."/>
            <person name="Louis A."/>
            <person name="Montfort J."/>
            <person name="Bouchez O."/>
            <person name="Roques C."/>
            <person name="Iampietro C."/>
            <person name="Lluch J."/>
            <person name="Castinel A."/>
            <person name="Donnadieu C."/>
            <person name="Desvignes T."/>
            <person name="Floi Bucao C."/>
            <person name="Jouanno E."/>
            <person name="Wen M."/>
            <person name="Mejri S."/>
            <person name="Dirks R."/>
            <person name="Jansen H."/>
            <person name="Henkel C."/>
            <person name="Chen W.J."/>
            <person name="Zahm M."/>
            <person name="Cabau C."/>
            <person name="Klopp C."/>
            <person name="Thompson A.W."/>
            <person name="Robinson-Rechavi M."/>
            <person name="Braasch I."/>
            <person name="Lecointre G."/>
            <person name="Bobe J."/>
            <person name="Postlethwait J.H."/>
            <person name="Berthelot C."/>
            <person name="Roest Crollius H."/>
            <person name="Guiguen Y."/>
        </authorList>
    </citation>
    <scope>NUCLEOTIDE SEQUENCE</scope>
    <source>
        <strain evidence="2">NC1722</strain>
    </source>
</reference>
<name>A0AAD7WAI5_9TELE</name>
<protein>
    <submittedName>
        <fullName evidence="2">Uncharacterized protein</fullName>
    </submittedName>
</protein>
<proteinExistence type="predicted"/>
<comment type="caution">
    <text evidence="2">The sequence shown here is derived from an EMBL/GenBank/DDBJ whole genome shotgun (WGS) entry which is preliminary data.</text>
</comment>
<dbReference type="Proteomes" id="UP001221898">
    <property type="component" value="Unassembled WGS sequence"/>
</dbReference>
<sequence length="118" mass="12656">MEDEDYHPSEDEEDDELTLTGEPETSDLGSVKDKKYIVFGSQLLVTVCGAETPSTVTRVSGTAVYVTQPRESCGHVREWASQPKIGRVAAGNVLLSAAILASGSLPTKAVATIHHNTW</sequence>
<evidence type="ECO:0000313" key="2">
    <source>
        <dbReference type="EMBL" id="KAJ8389966.1"/>
    </source>
</evidence>
<dbReference type="AlphaFoldDB" id="A0AAD7WAI5"/>
<organism evidence="2 3">
    <name type="scientific">Aldrovandia affinis</name>
    <dbReference type="NCBI Taxonomy" id="143900"/>
    <lineage>
        <taxon>Eukaryota</taxon>
        <taxon>Metazoa</taxon>
        <taxon>Chordata</taxon>
        <taxon>Craniata</taxon>
        <taxon>Vertebrata</taxon>
        <taxon>Euteleostomi</taxon>
        <taxon>Actinopterygii</taxon>
        <taxon>Neopterygii</taxon>
        <taxon>Teleostei</taxon>
        <taxon>Notacanthiformes</taxon>
        <taxon>Halosauridae</taxon>
        <taxon>Aldrovandia</taxon>
    </lineage>
</organism>
<evidence type="ECO:0000256" key="1">
    <source>
        <dbReference type="SAM" id="MobiDB-lite"/>
    </source>
</evidence>
<accession>A0AAD7WAI5</accession>